<dbReference type="GO" id="GO:1990281">
    <property type="term" value="C:efflux pump complex"/>
    <property type="evidence" value="ECO:0007669"/>
    <property type="project" value="TreeGrafter"/>
</dbReference>
<dbReference type="Gene3D" id="2.40.30.170">
    <property type="match status" value="1"/>
</dbReference>
<evidence type="ECO:0000313" key="7">
    <source>
        <dbReference type="Proteomes" id="UP000561326"/>
    </source>
</evidence>
<feature type="signal peptide" evidence="3">
    <location>
        <begin position="1"/>
        <end position="21"/>
    </location>
</feature>
<name>A0A848CID5_ANEAE</name>
<evidence type="ECO:0000259" key="4">
    <source>
        <dbReference type="Pfam" id="PF25917"/>
    </source>
</evidence>
<feature type="domain" description="CusB-like beta-barrel" evidence="5">
    <location>
        <begin position="333"/>
        <end position="404"/>
    </location>
</feature>
<feature type="compositionally biased region" description="Polar residues" evidence="2">
    <location>
        <begin position="249"/>
        <end position="266"/>
    </location>
</feature>
<feature type="domain" description="Multidrug resistance protein MdtA-like barrel-sandwich hybrid" evidence="4">
    <location>
        <begin position="67"/>
        <end position="314"/>
    </location>
</feature>
<evidence type="ECO:0000259" key="5">
    <source>
        <dbReference type="Pfam" id="PF25954"/>
    </source>
</evidence>
<evidence type="ECO:0000256" key="2">
    <source>
        <dbReference type="SAM" id="MobiDB-lite"/>
    </source>
</evidence>
<dbReference type="InterPro" id="IPR058792">
    <property type="entry name" value="Beta-barrel_RND_2"/>
</dbReference>
<evidence type="ECO:0000256" key="3">
    <source>
        <dbReference type="SAM" id="SignalP"/>
    </source>
</evidence>
<evidence type="ECO:0000313" key="6">
    <source>
        <dbReference type="EMBL" id="NME97014.1"/>
    </source>
</evidence>
<sequence length="478" mass="50639">MRKIVIGMTVAGLVATSVVVAGCGAGGSQEASAPVQAQTVPVEVEPVLNGTLDKGRTLTGTTQPSQVVNVVSKVSAKVTSLPVKVGQKVNAGDVLFRLDDKELRDTVAQSQEKVALARASLAQTQAQTRSGVNSAESGVNQANSALAQANSSYEQAQNSITNAYNDMGQANAQLEKAQQGYEDAKTNAERMEMLFKQGATTKKELEQAQTLLKNAQIAIQEAQIQQKKADVSLKNAEASKRSAEESRKNAQSSLATAKKQVQNAGGSESIEVARKQLAQEELNLRIARDNLNNAVVVAPISGTIGAINGEIGDFSSPQSPFMVLANLDPMKVIINAPENLIGLFAMNQTVGIEIPSLKHKTNGKIVSISPLNQQSKGYPVTVEVPNPEGIIKGGMAIQVNVASPTAKQGLIIPTSAILTEENKPYVYVAQGDKPVRKPITIVEQNSERTMVTGLQQGEKVIFKGQSLIGEDVKIAIKK</sequence>
<comment type="similarity">
    <text evidence="1">Belongs to the membrane fusion protein (MFP) (TC 8.A.1) family.</text>
</comment>
<dbReference type="Gene3D" id="1.10.287.470">
    <property type="entry name" value="Helix hairpin bin"/>
    <property type="match status" value="2"/>
</dbReference>
<protein>
    <submittedName>
        <fullName evidence="6">Efflux RND transporter periplasmic adaptor subunit</fullName>
    </submittedName>
</protein>
<dbReference type="AlphaFoldDB" id="A0A848CID5"/>
<gene>
    <name evidence="6" type="ORF">HF838_01965</name>
</gene>
<dbReference type="EMBL" id="JABAGO010000001">
    <property type="protein sequence ID" value="NME97014.1"/>
    <property type="molecule type" value="Genomic_DNA"/>
</dbReference>
<comment type="caution">
    <text evidence="6">The sequence shown here is derived from an EMBL/GenBank/DDBJ whole genome shotgun (WGS) entry which is preliminary data.</text>
</comment>
<dbReference type="Gene3D" id="2.40.420.20">
    <property type="match status" value="1"/>
</dbReference>
<dbReference type="NCBIfam" id="TIGR01730">
    <property type="entry name" value="RND_mfp"/>
    <property type="match status" value="1"/>
</dbReference>
<proteinExistence type="inferred from homology"/>
<dbReference type="PANTHER" id="PTHR30469">
    <property type="entry name" value="MULTIDRUG RESISTANCE PROTEIN MDTA"/>
    <property type="match status" value="1"/>
</dbReference>
<accession>A0A848CID5</accession>
<dbReference type="RefSeq" id="WP_168974376.1">
    <property type="nucleotide sequence ID" value="NZ_JABAGO010000001.1"/>
</dbReference>
<feature type="compositionally biased region" description="Basic and acidic residues" evidence="2">
    <location>
        <begin position="235"/>
        <end position="248"/>
    </location>
</feature>
<dbReference type="SUPFAM" id="SSF56954">
    <property type="entry name" value="Outer membrane efflux proteins (OEP)"/>
    <property type="match status" value="1"/>
</dbReference>
<dbReference type="Pfam" id="PF25954">
    <property type="entry name" value="Beta-barrel_RND_2"/>
    <property type="match status" value="1"/>
</dbReference>
<dbReference type="PANTHER" id="PTHR30469:SF15">
    <property type="entry name" value="HLYD FAMILY OF SECRETION PROTEINS"/>
    <property type="match status" value="1"/>
</dbReference>
<dbReference type="GO" id="GO:0015562">
    <property type="term" value="F:efflux transmembrane transporter activity"/>
    <property type="evidence" value="ECO:0007669"/>
    <property type="project" value="TreeGrafter"/>
</dbReference>
<dbReference type="Pfam" id="PF25917">
    <property type="entry name" value="BSH_RND"/>
    <property type="match status" value="1"/>
</dbReference>
<reference evidence="6 7" key="1">
    <citation type="submission" date="2020-04" db="EMBL/GenBank/DDBJ databases">
        <authorList>
            <person name="Hitch T.C.A."/>
            <person name="Wylensek D."/>
            <person name="Clavel T."/>
        </authorList>
    </citation>
    <scope>NUCLEOTIDE SEQUENCE [LARGE SCALE GENOMIC DNA]</scope>
    <source>
        <strain evidence="6 7">WB01_D5_05</strain>
    </source>
</reference>
<dbReference type="SUPFAM" id="SSF111369">
    <property type="entry name" value="HlyD-like secretion proteins"/>
    <property type="match status" value="2"/>
</dbReference>
<evidence type="ECO:0000256" key="1">
    <source>
        <dbReference type="ARBA" id="ARBA00009477"/>
    </source>
</evidence>
<keyword evidence="3" id="KW-0732">Signal</keyword>
<dbReference type="PROSITE" id="PS51257">
    <property type="entry name" value="PROKAR_LIPOPROTEIN"/>
    <property type="match status" value="1"/>
</dbReference>
<organism evidence="6 7">
    <name type="scientific">Aneurinibacillus aneurinilyticus</name>
    <name type="common">Bacillus aneurinolyticus</name>
    <dbReference type="NCBI Taxonomy" id="1391"/>
    <lineage>
        <taxon>Bacteria</taxon>
        <taxon>Bacillati</taxon>
        <taxon>Bacillota</taxon>
        <taxon>Bacilli</taxon>
        <taxon>Bacillales</taxon>
        <taxon>Paenibacillaceae</taxon>
        <taxon>Aneurinibacillus group</taxon>
        <taxon>Aneurinibacillus</taxon>
    </lineage>
</organism>
<feature type="region of interest" description="Disordered" evidence="2">
    <location>
        <begin position="235"/>
        <end position="269"/>
    </location>
</feature>
<feature type="chain" id="PRO_5032517024" evidence="3">
    <location>
        <begin position="22"/>
        <end position="478"/>
    </location>
</feature>
<dbReference type="Gene3D" id="2.40.50.100">
    <property type="match status" value="1"/>
</dbReference>
<dbReference type="InterPro" id="IPR058625">
    <property type="entry name" value="MdtA-like_BSH"/>
</dbReference>
<dbReference type="InterPro" id="IPR006143">
    <property type="entry name" value="RND_pump_MFP"/>
</dbReference>
<dbReference type="Proteomes" id="UP000561326">
    <property type="component" value="Unassembled WGS sequence"/>
</dbReference>